<evidence type="ECO:0000256" key="4">
    <source>
        <dbReference type="ARBA" id="ARBA00022741"/>
    </source>
</evidence>
<evidence type="ECO:0000313" key="10">
    <source>
        <dbReference type="Proteomes" id="UP000509549"/>
    </source>
</evidence>
<keyword evidence="5 7" id="KW-0694">RNA-binding</keyword>
<sequence>MKKNTILILGKTNVGKSTLINNLSKEKISITTPKKNTTIQCITNKINKNITIIDTPGPIIKNDDKNINKLIYESINQSTKLLIIIDKIFLNSEDFFILELTKKIKKEKFLLINKIDKFKNKLYLIPFIEKIKKKYKTIQEIIPISNKKNINITEINKIINVNINKKNKKIKNLNTFISETIRETLLNKLEKEIPYTTKINILNTKINKNIKTTILELLVKKQSHKKIIIGKNGKKINEIIADIKNKLIKKLKYIENIKITINVNKK</sequence>
<dbReference type="InterPro" id="IPR015946">
    <property type="entry name" value="KH_dom-like_a/b"/>
</dbReference>
<dbReference type="PROSITE" id="PS50823">
    <property type="entry name" value="KH_TYPE_2"/>
    <property type="match status" value="1"/>
</dbReference>
<dbReference type="Gene3D" id="3.30.300.20">
    <property type="match status" value="1"/>
</dbReference>
<organism evidence="9 10">
    <name type="scientific">Candidatus Azoamicus ciliaticola</name>
    <dbReference type="NCBI Taxonomy" id="2652803"/>
    <lineage>
        <taxon>Bacteria</taxon>
        <taxon>Pseudomonadati</taxon>
        <taxon>Pseudomonadota</taxon>
        <taxon>Gammaproteobacteria</taxon>
        <taxon>Candidatus Azoamicaceae</taxon>
        <taxon>Candidatus Azoamicus</taxon>
    </lineage>
</organism>
<evidence type="ECO:0000256" key="7">
    <source>
        <dbReference type="PROSITE-ProRule" id="PRU00118"/>
    </source>
</evidence>
<dbReference type="AlphaFoldDB" id="A0A6J5JWX5"/>
<comment type="subcellular location">
    <subcellularLocation>
        <location evidence="1">Cytoplasm</location>
    </subcellularLocation>
</comment>
<dbReference type="Proteomes" id="UP000509549">
    <property type="component" value="Chromosome"/>
</dbReference>
<comment type="similarity">
    <text evidence="2">Belongs to the TRAFAC class TrmE-Era-EngA-EngB-Septin-like GTPase superfamily. Era GTPase family.</text>
</comment>
<keyword evidence="4" id="KW-0547">Nucleotide-binding</keyword>
<dbReference type="GO" id="GO:0005525">
    <property type="term" value="F:GTP binding"/>
    <property type="evidence" value="ECO:0007669"/>
    <property type="project" value="UniProtKB-KW"/>
</dbReference>
<dbReference type="InterPro" id="IPR004044">
    <property type="entry name" value="KH_dom_type_2"/>
</dbReference>
<feature type="domain" description="KH type-2" evidence="8">
    <location>
        <begin position="189"/>
        <end position="266"/>
    </location>
</feature>
<dbReference type="PANTHER" id="PTHR42698">
    <property type="entry name" value="GTPASE ERA"/>
    <property type="match status" value="1"/>
</dbReference>
<dbReference type="SUPFAM" id="SSF52540">
    <property type="entry name" value="P-loop containing nucleoside triphosphate hydrolases"/>
    <property type="match status" value="1"/>
</dbReference>
<dbReference type="EMBL" id="LR794158">
    <property type="protein sequence ID" value="CAB3976435.1"/>
    <property type="molecule type" value="Genomic_DNA"/>
</dbReference>
<evidence type="ECO:0000256" key="6">
    <source>
        <dbReference type="ARBA" id="ARBA00023134"/>
    </source>
</evidence>
<evidence type="ECO:0000256" key="5">
    <source>
        <dbReference type="ARBA" id="ARBA00022884"/>
    </source>
</evidence>
<dbReference type="GO" id="GO:0019843">
    <property type="term" value="F:rRNA binding"/>
    <property type="evidence" value="ECO:0007669"/>
    <property type="project" value="TreeGrafter"/>
</dbReference>
<keyword evidence="6" id="KW-0342">GTP-binding</keyword>
<name>A0A6J5JWX5_9GAMM</name>
<dbReference type="GO" id="GO:0043024">
    <property type="term" value="F:ribosomal small subunit binding"/>
    <property type="evidence" value="ECO:0007669"/>
    <property type="project" value="TreeGrafter"/>
</dbReference>
<dbReference type="InterPro" id="IPR027417">
    <property type="entry name" value="P-loop_NTPase"/>
</dbReference>
<gene>
    <name evidence="9" type="primary">era</name>
    <name evidence="9" type="ORF">ESZ_00242</name>
</gene>
<dbReference type="InterPro" id="IPR005662">
    <property type="entry name" value="GTPase_Era-like"/>
</dbReference>
<dbReference type="InterPro" id="IPR005225">
    <property type="entry name" value="Small_GTP-bd"/>
</dbReference>
<dbReference type="GO" id="GO:0000028">
    <property type="term" value="P:ribosomal small subunit assembly"/>
    <property type="evidence" value="ECO:0007669"/>
    <property type="project" value="TreeGrafter"/>
</dbReference>
<dbReference type="NCBIfam" id="TIGR00231">
    <property type="entry name" value="small_GTP"/>
    <property type="match status" value="1"/>
</dbReference>
<dbReference type="Pfam" id="PF01926">
    <property type="entry name" value="MMR_HSR1"/>
    <property type="match status" value="1"/>
</dbReference>
<dbReference type="InterPro" id="IPR009019">
    <property type="entry name" value="KH_sf_prok-type"/>
</dbReference>
<protein>
    <recommendedName>
        <fullName evidence="3">GTPase Era</fullName>
    </recommendedName>
</protein>
<evidence type="ECO:0000256" key="2">
    <source>
        <dbReference type="ARBA" id="ARBA00007921"/>
    </source>
</evidence>
<dbReference type="KEGG" id="acil:ESZ_00242"/>
<evidence type="ECO:0000313" key="9">
    <source>
        <dbReference type="EMBL" id="CAB3976435.1"/>
    </source>
</evidence>
<evidence type="ECO:0000256" key="1">
    <source>
        <dbReference type="ARBA" id="ARBA00004496"/>
    </source>
</evidence>
<proteinExistence type="inferred from homology"/>
<dbReference type="Gene3D" id="3.40.50.300">
    <property type="entry name" value="P-loop containing nucleotide triphosphate hydrolases"/>
    <property type="match status" value="1"/>
</dbReference>
<dbReference type="PANTHER" id="PTHR42698:SF2">
    <property type="entry name" value="GTPASE ERA-LIKE, CHLOROPLASTIC"/>
    <property type="match status" value="1"/>
</dbReference>
<dbReference type="SUPFAM" id="SSF54814">
    <property type="entry name" value="Prokaryotic type KH domain (KH-domain type II)"/>
    <property type="match status" value="1"/>
</dbReference>
<evidence type="ECO:0000256" key="3">
    <source>
        <dbReference type="ARBA" id="ARBA00020484"/>
    </source>
</evidence>
<accession>A0A6J5JWX5</accession>
<reference evidence="9 10" key="1">
    <citation type="submission" date="2020-04" db="EMBL/GenBank/DDBJ databases">
        <authorList>
            <person name="Graf S J."/>
        </authorList>
    </citation>
    <scope>NUCLEOTIDE SEQUENCE [LARGE SCALE GENOMIC DNA]</scope>
    <source>
        <strain evidence="9">1</strain>
    </source>
</reference>
<dbReference type="InterPro" id="IPR006073">
    <property type="entry name" value="GTP-bd"/>
</dbReference>
<evidence type="ECO:0000259" key="8">
    <source>
        <dbReference type="PROSITE" id="PS50823"/>
    </source>
</evidence>
<dbReference type="GO" id="GO:0005737">
    <property type="term" value="C:cytoplasm"/>
    <property type="evidence" value="ECO:0007669"/>
    <property type="project" value="UniProtKB-SubCell"/>
</dbReference>
<dbReference type="RefSeq" id="WP_176604962.1">
    <property type="nucleotide sequence ID" value="NZ_LR794158.1"/>
</dbReference>
<keyword evidence="10" id="KW-1185">Reference proteome</keyword>